<dbReference type="SMART" id="SM01409">
    <property type="entry name" value="RNA_pol_Rpb6"/>
    <property type="match status" value="1"/>
</dbReference>
<evidence type="ECO:0000256" key="3">
    <source>
        <dbReference type="ARBA" id="ARBA00022478"/>
    </source>
</evidence>
<evidence type="ECO:0000256" key="4">
    <source>
        <dbReference type="ARBA" id="ARBA00022679"/>
    </source>
</evidence>
<dbReference type="HAMAP" id="MF_00366">
    <property type="entry name" value="RNApol_bact_RpoZ"/>
    <property type="match status" value="1"/>
</dbReference>
<dbReference type="GO" id="GO:0003677">
    <property type="term" value="F:DNA binding"/>
    <property type="evidence" value="ECO:0007669"/>
    <property type="project" value="InterPro"/>
</dbReference>
<keyword evidence="3" id="KW-0240">DNA-directed RNA polymerase</keyword>
<dbReference type="EC" id="2.7.7.6" evidence="2"/>
<evidence type="ECO:0000256" key="7">
    <source>
        <dbReference type="ARBA" id="ARBA00048552"/>
    </source>
</evidence>
<dbReference type="PANTHER" id="PTHR34476:SF1">
    <property type="entry name" value="DNA-DIRECTED RNA POLYMERASE SUBUNIT OMEGA"/>
    <property type="match status" value="1"/>
</dbReference>
<dbReference type="InterPro" id="IPR036161">
    <property type="entry name" value="RPB6/omega-like_sf"/>
</dbReference>
<dbReference type="SUPFAM" id="SSF63562">
    <property type="entry name" value="RPB6/omega subunit-like"/>
    <property type="match status" value="1"/>
</dbReference>
<dbReference type="AlphaFoldDB" id="A0A6J7PEQ3"/>
<evidence type="ECO:0000256" key="5">
    <source>
        <dbReference type="ARBA" id="ARBA00022695"/>
    </source>
</evidence>
<keyword evidence="4" id="KW-0808">Transferase</keyword>
<dbReference type="GO" id="GO:0006351">
    <property type="term" value="P:DNA-templated transcription"/>
    <property type="evidence" value="ECO:0007669"/>
    <property type="project" value="InterPro"/>
</dbReference>
<protein>
    <recommendedName>
        <fullName evidence="2">DNA-directed RNA polymerase</fullName>
        <ecNumber evidence="2">2.7.7.6</ecNumber>
    </recommendedName>
</protein>
<accession>A0A6J7PEQ3</accession>
<dbReference type="GO" id="GO:0003899">
    <property type="term" value="F:DNA-directed RNA polymerase activity"/>
    <property type="evidence" value="ECO:0007669"/>
    <property type="project" value="UniProtKB-EC"/>
</dbReference>
<dbReference type="EMBL" id="CAFBPC010000041">
    <property type="protein sequence ID" value="CAB5000364.1"/>
    <property type="molecule type" value="Genomic_DNA"/>
</dbReference>
<gene>
    <name evidence="8" type="ORF">UFOPK1619_00103</name>
    <name evidence="9" type="ORF">UFOPK4057_00267</name>
</gene>
<evidence type="ECO:0000313" key="9">
    <source>
        <dbReference type="EMBL" id="CAB5000364.1"/>
    </source>
</evidence>
<comment type="similarity">
    <text evidence="1">Belongs to the RNA polymerase subunit omega family.</text>
</comment>
<evidence type="ECO:0000313" key="8">
    <source>
        <dbReference type="EMBL" id="CAB4556743.1"/>
    </source>
</evidence>
<dbReference type="InterPro" id="IPR003716">
    <property type="entry name" value="DNA-dir_RNA_pol_omega"/>
</dbReference>
<dbReference type="EMBL" id="CAEZTI010000009">
    <property type="protein sequence ID" value="CAB4556743.1"/>
    <property type="molecule type" value="Genomic_DNA"/>
</dbReference>
<reference evidence="9" key="1">
    <citation type="submission" date="2020-05" db="EMBL/GenBank/DDBJ databases">
        <authorList>
            <person name="Chiriac C."/>
            <person name="Salcher M."/>
            <person name="Ghai R."/>
            <person name="Kavagutti S V."/>
        </authorList>
    </citation>
    <scope>NUCLEOTIDE SEQUENCE</scope>
</reference>
<organism evidence="9">
    <name type="scientific">freshwater metagenome</name>
    <dbReference type="NCBI Taxonomy" id="449393"/>
    <lineage>
        <taxon>unclassified sequences</taxon>
        <taxon>metagenomes</taxon>
        <taxon>ecological metagenomes</taxon>
    </lineage>
</organism>
<dbReference type="PANTHER" id="PTHR34476">
    <property type="entry name" value="DNA-DIRECTED RNA POLYMERASE SUBUNIT OMEGA"/>
    <property type="match status" value="1"/>
</dbReference>
<keyword evidence="5" id="KW-0548">Nucleotidyltransferase</keyword>
<dbReference type="InterPro" id="IPR006110">
    <property type="entry name" value="Pol_omega/Rpo6/RPB6"/>
</dbReference>
<name>A0A6J7PEQ3_9ZZZZ</name>
<dbReference type="GO" id="GO:0000428">
    <property type="term" value="C:DNA-directed RNA polymerase complex"/>
    <property type="evidence" value="ECO:0007669"/>
    <property type="project" value="UniProtKB-KW"/>
</dbReference>
<dbReference type="NCBIfam" id="TIGR00690">
    <property type="entry name" value="rpoZ"/>
    <property type="match status" value="1"/>
</dbReference>
<dbReference type="Gene3D" id="3.90.940.10">
    <property type="match status" value="1"/>
</dbReference>
<keyword evidence="6" id="KW-0804">Transcription</keyword>
<evidence type="ECO:0000256" key="1">
    <source>
        <dbReference type="ARBA" id="ARBA00006711"/>
    </source>
</evidence>
<evidence type="ECO:0000256" key="6">
    <source>
        <dbReference type="ARBA" id="ARBA00023163"/>
    </source>
</evidence>
<sequence>MSRQNDSMIHPHIEGLLDRVDSKFSLVTLASYRARQINSYFNQLGEGLGHMIPPQVSSVARKPLSIAFEEIAADKIVKIERLPFDELDELEAEAAAIFGEASENGIALDDESSDSDAE</sequence>
<comment type="catalytic activity">
    <reaction evidence="7">
        <text>RNA(n) + a ribonucleoside 5'-triphosphate = RNA(n+1) + diphosphate</text>
        <dbReference type="Rhea" id="RHEA:21248"/>
        <dbReference type="Rhea" id="RHEA-COMP:14527"/>
        <dbReference type="Rhea" id="RHEA-COMP:17342"/>
        <dbReference type="ChEBI" id="CHEBI:33019"/>
        <dbReference type="ChEBI" id="CHEBI:61557"/>
        <dbReference type="ChEBI" id="CHEBI:140395"/>
        <dbReference type="EC" id="2.7.7.6"/>
    </reaction>
</comment>
<dbReference type="Pfam" id="PF01192">
    <property type="entry name" value="RNA_pol_Rpb6"/>
    <property type="match status" value="1"/>
</dbReference>
<evidence type="ECO:0000256" key="2">
    <source>
        <dbReference type="ARBA" id="ARBA00012418"/>
    </source>
</evidence>
<proteinExistence type="inferred from homology"/>